<gene>
    <name evidence="1" type="ORF">G205_09368</name>
</gene>
<dbReference type="AlphaFoldDB" id="L8TQ84"/>
<sequence>MRSIAECLIHIPKGCPPPDAHIVRAFAVCYRASLNGLAGVKYDLELLQVEAYEITCIFCYRSRLCDYQYNRFTNVADDVLGQERHGHRFASLSGVLRFNAGAVLLNVRGGPDKVNARHF</sequence>
<name>L8TQ84_9MICC</name>
<evidence type="ECO:0000313" key="1">
    <source>
        <dbReference type="EMBL" id="ELT44882.1"/>
    </source>
</evidence>
<reference evidence="2" key="1">
    <citation type="journal article" date="2013" name="Genome Announc.">
        <title>Draft Genome Sequence of the 2-Chloro-4-Nitrophenol-Degrading Bacterium Arthrobacter sp. Strain SJCon.</title>
        <authorList>
            <person name="Vikram S."/>
            <person name="Kumar S."/>
            <person name="Vaidya B."/>
            <person name="Pinnaka A.K."/>
            <person name="Raghava G.P."/>
        </authorList>
    </citation>
    <scope>NUCLEOTIDE SEQUENCE [LARGE SCALE GENOMIC DNA]</scope>
    <source>
        <strain evidence="2">SJCon</strain>
    </source>
</reference>
<accession>L8TQ84</accession>
<protein>
    <submittedName>
        <fullName evidence="1">Uncharacterized protein</fullName>
    </submittedName>
</protein>
<comment type="caution">
    <text evidence="1">The sequence shown here is derived from an EMBL/GenBank/DDBJ whole genome shotgun (WGS) entry which is preliminary data.</text>
</comment>
<organism evidence="1 2">
    <name type="scientific">Arthrobacter nitrophenolicus</name>
    <dbReference type="NCBI Taxonomy" id="683150"/>
    <lineage>
        <taxon>Bacteria</taxon>
        <taxon>Bacillati</taxon>
        <taxon>Actinomycetota</taxon>
        <taxon>Actinomycetes</taxon>
        <taxon>Micrococcales</taxon>
        <taxon>Micrococcaceae</taxon>
        <taxon>Arthrobacter</taxon>
    </lineage>
</organism>
<evidence type="ECO:0000313" key="2">
    <source>
        <dbReference type="Proteomes" id="UP000011189"/>
    </source>
</evidence>
<dbReference type="EMBL" id="AOFD01000016">
    <property type="protein sequence ID" value="ELT44882.1"/>
    <property type="molecule type" value="Genomic_DNA"/>
</dbReference>
<dbReference type="Proteomes" id="UP000011189">
    <property type="component" value="Unassembled WGS sequence"/>
</dbReference>
<proteinExistence type="predicted"/>
<keyword evidence="2" id="KW-1185">Reference proteome</keyword>